<comment type="caution">
    <text evidence="6">The sequence shown here is derived from an EMBL/GenBank/DDBJ whole genome shotgun (WGS) entry which is preliminary data.</text>
</comment>
<keyword evidence="2" id="KW-0812">Transmembrane</keyword>
<evidence type="ECO:0000256" key="2">
    <source>
        <dbReference type="ARBA" id="ARBA00022692"/>
    </source>
</evidence>
<evidence type="ECO:0000313" key="6">
    <source>
        <dbReference type="EMBL" id="MCP1111497.1"/>
    </source>
</evidence>
<name>A0ABT1EQF3_9FIRM</name>
<proteinExistence type="predicted"/>
<accession>A0ABT1EQF3</accession>
<keyword evidence="4" id="KW-1133">Transmembrane helix</keyword>
<keyword evidence="5" id="KW-0472">Membrane</keyword>
<dbReference type="InterPro" id="IPR013969">
    <property type="entry name" value="Oligosacch_biosynth_Alg14"/>
</dbReference>
<organism evidence="6 7">
    <name type="scientific">Ohessyouella blattaphilus</name>
    <dbReference type="NCBI Taxonomy" id="2949333"/>
    <lineage>
        <taxon>Bacteria</taxon>
        <taxon>Bacillati</taxon>
        <taxon>Bacillota</taxon>
        <taxon>Clostridia</taxon>
        <taxon>Lachnospirales</taxon>
        <taxon>Lachnospiraceae</taxon>
        <taxon>Ohessyouella</taxon>
    </lineage>
</organism>
<reference evidence="6 7" key="1">
    <citation type="journal article" date="2022" name="Genome Biol. Evol.">
        <title>Host diet, physiology and behaviors set the stage for Lachnospiraceae cladogenesis.</title>
        <authorList>
            <person name="Vera-Ponce De Leon A."/>
            <person name="Schneider M."/>
            <person name="Jahnes B.C."/>
            <person name="Sadowski V."/>
            <person name="Camuy-Velez L.A."/>
            <person name="Duan J."/>
            <person name="Sabree Z.L."/>
        </authorList>
    </citation>
    <scope>NUCLEOTIDE SEQUENCE [LARGE SCALE GENOMIC DNA]</scope>
    <source>
        <strain evidence="6 7">PAL227</strain>
    </source>
</reference>
<dbReference type="GO" id="GO:0016740">
    <property type="term" value="F:transferase activity"/>
    <property type="evidence" value="ECO:0007669"/>
    <property type="project" value="UniProtKB-KW"/>
</dbReference>
<dbReference type="RefSeq" id="WP_262070355.1">
    <property type="nucleotide sequence ID" value="NZ_JAMXOC010000040.1"/>
</dbReference>
<comment type="subcellular location">
    <subcellularLocation>
        <location evidence="1">Endoplasmic reticulum membrane</location>
        <topology evidence="1">Single-pass membrane protein</topology>
    </subcellularLocation>
</comment>
<dbReference type="SUPFAM" id="SSF53756">
    <property type="entry name" value="UDP-Glycosyltransferase/glycogen phosphorylase"/>
    <property type="match status" value="1"/>
</dbReference>
<sequence>MNKEEKTLKLCFASSSGGHYEQLLMLEPLMEKYKSIVITEKTSYLVKSKGGKTYYLEQVNRKEKLFIWHMILNTMKSIRIFFVEKPDVTICTGVLAMIPICILSKIARKKLIYIESFAKVTSATETGKLMYKLADQFYVQWESMLEIFPKAIYIGGVY</sequence>
<dbReference type="Proteomes" id="UP001523565">
    <property type="component" value="Unassembled WGS sequence"/>
</dbReference>
<evidence type="ECO:0000313" key="7">
    <source>
        <dbReference type="Proteomes" id="UP001523565"/>
    </source>
</evidence>
<dbReference type="Pfam" id="PF08660">
    <property type="entry name" value="Alg14"/>
    <property type="match status" value="1"/>
</dbReference>
<keyword evidence="7" id="KW-1185">Reference proteome</keyword>
<keyword evidence="6" id="KW-0808">Transferase</keyword>
<evidence type="ECO:0000256" key="4">
    <source>
        <dbReference type="ARBA" id="ARBA00022989"/>
    </source>
</evidence>
<dbReference type="PANTHER" id="PTHR12154:SF4">
    <property type="entry name" value="UDP-N-ACETYLGLUCOSAMINE TRANSFERASE SUBUNIT ALG14 HOMOLOG"/>
    <property type="match status" value="1"/>
</dbReference>
<dbReference type="EMBL" id="JAMZFV010000040">
    <property type="protein sequence ID" value="MCP1111497.1"/>
    <property type="molecule type" value="Genomic_DNA"/>
</dbReference>
<dbReference type="NCBIfam" id="NF041549">
    <property type="entry name" value="PssD"/>
    <property type="match status" value="1"/>
</dbReference>
<gene>
    <name evidence="6" type="ORF">NK118_14680</name>
</gene>
<dbReference type="PANTHER" id="PTHR12154">
    <property type="entry name" value="GLYCOSYL TRANSFERASE-RELATED"/>
    <property type="match status" value="1"/>
</dbReference>
<keyword evidence="3" id="KW-0256">Endoplasmic reticulum</keyword>
<protein>
    <submittedName>
        <fullName evidence="6">UDP-N-acetylglucosamine transferase subunit ALG14</fullName>
    </submittedName>
</protein>
<evidence type="ECO:0000256" key="1">
    <source>
        <dbReference type="ARBA" id="ARBA00004389"/>
    </source>
</evidence>
<evidence type="ECO:0000256" key="3">
    <source>
        <dbReference type="ARBA" id="ARBA00022824"/>
    </source>
</evidence>
<dbReference type="Gene3D" id="3.40.50.2000">
    <property type="entry name" value="Glycogen Phosphorylase B"/>
    <property type="match status" value="1"/>
</dbReference>
<evidence type="ECO:0000256" key="5">
    <source>
        <dbReference type="ARBA" id="ARBA00023136"/>
    </source>
</evidence>